<evidence type="ECO:0000313" key="1">
    <source>
        <dbReference type="EMBL" id="GAA0935334.1"/>
    </source>
</evidence>
<gene>
    <name evidence="1" type="ORF">GCM10009550_00320</name>
</gene>
<name>A0ABN1Q0B7_9ACTN</name>
<proteinExistence type="predicted"/>
<reference evidence="2" key="1">
    <citation type="journal article" date="2019" name="Int. J. Syst. Evol. Microbiol.">
        <title>The Global Catalogue of Microorganisms (GCM) 10K type strain sequencing project: providing services to taxonomists for standard genome sequencing and annotation.</title>
        <authorList>
            <consortium name="The Broad Institute Genomics Platform"/>
            <consortium name="The Broad Institute Genome Sequencing Center for Infectious Disease"/>
            <person name="Wu L."/>
            <person name="Ma J."/>
        </authorList>
    </citation>
    <scope>NUCLEOTIDE SEQUENCE [LARGE SCALE GENOMIC DNA]</scope>
    <source>
        <strain evidence="2">JCM 10696</strain>
    </source>
</reference>
<dbReference type="EMBL" id="BAAAHH010000001">
    <property type="protein sequence ID" value="GAA0935334.1"/>
    <property type="molecule type" value="Genomic_DNA"/>
</dbReference>
<comment type="caution">
    <text evidence="1">The sequence shown here is derived from an EMBL/GenBank/DDBJ whole genome shotgun (WGS) entry which is preliminary data.</text>
</comment>
<dbReference type="RefSeq" id="WP_344235299.1">
    <property type="nucleotide sequence ID" value="NZ_BAAAHH010000001.1"/>
</dbReference>
<accession>A0ABN1Q0B7</accession>
<keyword evidence="2" id="KW-1185">Reference proteome</keyword>
<protein>
    <submittedName>
        <fullName evidence="1">Uncharacterized protein</fullName>
    </submittedName>
</protein>
<dbReference type="Proteomes" id="UP001500665">
    <property type="component" value="Unassembled WGS sequence"/>
</dbReference>
<organism evidence="1 2">
    <name type="scientific">Actinocorallia libanotica</name>
    <dbReference type="NCBI Taxonomy" id="46162"/>
    <lineage>
        <taxon>Bacteria</taxon>
        <taxon>Bacillati</taxon>
        <taxon>Actinomycetota</taxon>
        <taxon>Actinomycetes</taxon>
        <taxon>Streptosporangiales</taxon>
        <taxon>Thermomonosporaceae</taxon>
        <taxon>Actinocorallia</taxon>
    </lineage>
</organism>
<sequence length="391" mass="43423">MMIRVAARLKGEVKADTLESFRRAGGIAYEELHHAEALRRRLAAEGAHPWRVEPGVSGQLLCAWNAFVLQAIGEHLLDADYAADPRTPGYVPPVTHTQVAACFDPVEHWTSLARQAACDDGFEFDASLRLPVDLPEWVETDPCPFPYLRGLQAATRTVRGYAEVALGELEAAVRDEDPAVRDDLRVLRRLAAKAATAADYAEGLLGDAPQDGPHEEIEQRLQRSLETYHHLGQLVAMPALISAYETGELDLAAVGEEGPAVSAFDPWFLTSPRDREHWKADPRARRAIEELWAGDPEPRIIRDIQRQIDAARRAGAVSHARGADGELLGGFHVCPWAAVYEVHREIDVHGRRLRPGQQFTVDVYLNRGTFVRKILVGTFTATTRVDYAKER</sequence>
<evidence type="ECO:0000313" key="2">
    <source>
        <dbReference type="Proteomes" id="UP001500665"/>
    </source>
</evidence>